<proteinExistence type="predicted"/>
<dbReference type="Gene3D" id="1.25.40.10">
    <property type="entry name" value="Tetratricopeptide repeat domain"/>
    <property type="match status" value="1"/>
</dbReference>
<dbReference type="PANTHER" id="PTHR11102:SF160">
    <property type="entry name" value="ERAD-ASSOCIATED E3 UBIQUITIN-PROTEIN LIGASE COMPONENT HRD3"/>
    <property type="match status" value="1"/>
</dbReference>
<dbReference type="SMART" id="SM00671">
    <property type="entry name" value="SEL1"/>
    <property type="match status" value="4"/>
</dbReference>
<protein>
    <recommendedName>
        <fullName evidence="2">Sel1 repeat family protein</fullName>
    </recommendedName>
</protein>
<dbReference type="EMBL" id="UINC01050655">
    <property type="protein sequence ID" value="SVB63884.1"/>
    <property type="molecule type" value="Genomic_DNA"/>
</dbReference>
<sequence length="194" mass="22286">MIDKQRLEDAKAGNVQEQVSIGKYYYFGAWGLGENIDYKKALFWLTKAAEQGHVESQHSVGFMHYEGQGTQIDYETAFHWYTKAAEQGYTPSQNNLGCLYRDGRGVAEDVEEAFIWHSMGAEKGNASCACNLGLMYLEGNGVPESLIDAAYWINLSRGQGFEYAIELWHEHKLWKFEDELFERISRKISKYKKI</sequence>
<dbReference type="InterPro" id="IPR006597">
    <property type="entry name" value="Sel1-like"/>
</dbReference>
<name>A0A382FNF5_9ZZZZ</name>
<dbReference type="AlphaFoldDB" id="A0A382FNF5"/>
<dbReference type="Pfam" id="PF08238">
    <property type="entry name" value="Sel1"/>
    <property type="match status" value="4"/>
</dbReference>
<dbReference type="PANTHER" id="PTHR11102">
    <property type="entry name" value="SEL-1-LIKE PROTEIN"/>
    <property type="match status" value="1"/>
</dbReference>
<dbReference type="InterPro" id="IPR011990">
    <property type="entry name" value="TPR-like_helical_dom_sf"/>
</dbReference>
<evidence type="ECO:0008006" key="2">
    <source>
        <dbReference type="Google" id="ProtNLM"/>
    </source>
</evidence>
<organism evidence="1">
    <name type="scientific">marine metagenome</name>
    <dbReference type="NCBI Taxonomy" id="408172"/>
    <lineage>
        <taxon>unclassified sequences</taxon>
        <taxon>metagenomes</taxon>
        <taxon>ecological metagenomes</taxon>
    </lineage>
</organism>
<dbReference type="InterPro" id="IPR050767">
    <property type="entry name" value="Sel1_AlgK"/>
</dbReference>
<dbReference type="SUPFAM" id="SSF81901">
    <property type="entry name" value="HCP-like"/>
    <property type="match status" value="1"/>
</dbReference>
<reference evidence="1" key="1">
    <citation type="submission" date="2018-05" db="EMBL/GenBank/DDBJ databases">
        <authorList>
            <person name="Lanie J.A."/>
            <person name="Ng W.-L."/>
            <person name="Kazmierczak K.M."/>
            <person name="Andrzejewski T.M."/>
            <person name="Davidsen T.M."/>
            <person name="Wayne K.J."/>
            <person name="Tettelin H."/>
            <person name="Glass J.I."/>
            <person name="Rusch D."/>
            <person name="Podicherti R."/>
            <person name="Tsui H.-C.T."/>
            <person name="Winkler M.E."/>
        </authorList>
    </citation>
    <scope>NUCLEOTIDE SEQUENCE</scope>
</reference>
<evidence type="ECO:0000313" key="1">
    <source>
        <dbReference type="EMBL" id="SVB63884.1"/>
    </source>
</evidence>
<accession>A0A382FNF5</accession>
<gene>
    <name evidence="1" type="ORF">METZ01_LOCUS216738</name>
</gene>